<feature type="transmembrane region" description="Helical" evidence="7">
    <location>
        <begin position="152"/>
        <end position="169"/>
    </location>
</feature>
<evidence type="ECO:0000256" key="1">
    <source>
        <dbReference type="ARBA" id="ARBA00004651"/>
    </source>
</evidence>
<reference evidence="9 10" key="1">
    <citation type="submission" date="2020-02" db="EMBL/GenBank/DDBJ databases">
        <authorList>
            <person name="Zheng R.K."/>
            <person name="Sun C.M."/>
        </authorList>
    </citation>
    <scope>NUCLEOTIDE SEQUENCE [LARGE SCALE GENOMIC DNA]</scope>
    <source>
        <strain evidence="10">zrk13</strain>
    </source>
</reference>
<protein>
    <submittedName>
        <fullName evidence="9">Carbohydrate ABC transporter permease</fullName>
    </submittedName>
</protein>
<dbReference type="Gene3D" id="1.10.3720.10">
    <property type="entry name" value="MetI-like"/>
    <property type="match status" value="1"/>
</dbReference>
<accession>A0A7L7KQ86</accession>
<keyword evidence="2 7" id="KW-0813">Transport</keyword>
<feature type="transmembrane region" description="Helical" evidence="7">
    <location>
        <begin position="250"/>
        <end position="275"/>
    </location>
</feature>
<comment type="similarity">
    <text evidence="7">Belongs to the binding-protein-dependent transport system permease family.</text>
</comment>
<keyword evidence="10" id="KW-1185">Reference proteome</keyword>
<dbReference type="PANTHER" id="PTHR43744">
    <property type="entry name" value="ABC TRANSPORTER PERMEASE PROTEIN MG189-RELATED-RELATED"/>
    <property type="match status" value="1"/>
</dbReference>
<evidence type="ECO:0000313" key="10">
    <source>
        <dbReference type="Proteomes" id="UP000514720"/>
    </source>
</evidence>
<dbReference type="KEGG" id="xcl:G4Z02_01295"/>
<evidence type="ECO:0000259" key="8">
    <source>
        <dbReference type="PROSITE" id="PS50928"/>
    </source>
</evidence>
<keyword evidence="6 7" id="KW-0472">Membrane</keyword>
<dbReference type="GO" id="GO:0005886">
    <property type="term" value="C:plasma membrane"/>
    <property type="evidence" value="ECO:0007669"/>
    <property type="project" value="UniProtKB-SubCell"/>
</dbReference>
<feature type="transmembrane region" description="Helical" evidence="7">
    <location>
        <begin position="83"/>
        <end position="105"/>
    </location>
</feature>
<dbReference type="CDD" id="cd06261">
    <property type="entry name" value="TM_PBP2"/>
    <property type="match status" value="1"/>
</dbReference>
<dbReference type="SUPFAM" id="SSF161098">
    <property type="entry name" value="MetI-like"/>
    <property type="match status" value="1"/>
</dbReference>
<dbReference type="EMBL" id="CP048914">
    <property type="protein sequence ID" value="QMS84432.1"/>
    <property type="molecule type" value="Genomic_DNA"/>
</dbReference>
<dbReference type="GO" id="GO:0055085">
    <property type="term" value="P:transmembrane transport"/>
    <property type="evidence" value="ECO:0007669"/>
    <property type="project" value="InterPro"/>
</dbReference>
<dbReference type="InterPro" id="IPR000515">
    <property type="entry name" value="MetI-like"/>
</dbReference>
<dbReference type="Pfam" id="PF00528">
    <property type="entry name" value="BPD_transp_1"/>
    <property type="match status" value="1"/>
</dbReference>
<dbReference type="Proteomes" id="UP000514720">
    <property type="component" value="Chromosome"/>
</dbReference>
<organism evidence="9 10">
    <name type="scientific">Candidatus Xianfuyuplasma coldseepsis</name>
    <dbReference type="NCBI Taxonomy" id="2782163"/>
    <lineage>
        <taxon>Bacteria</taxon>
        <taxon>Bacillati</taxon>
        <taxon>Mycoplasmatota</taxon>
        <taxon>Mollicutes</taxon>
        <taxon>Candidatus Izemoplasmatales</taxon>
        <taxon>Candidatus Izemoplasmataceae</taxon>
        <taxon>Candidatus Xianfuyuplasma</taxon>
    </lineage>
</organism>
<evidence type="ECO:0000313" key="9">
    <source>
        <dbReference type="EMBL" id="QMS84432.1"/>
    </source>
</evidence>
<feature type="transmembrane region" description="Helical" evidence="7">
    <location>
        <begin position="126"/>
        <end position="146"/>
    </location>
</feature>
<evidence type="ECO:0000256" key="3">
    <source>
        <dbReference type="ARBA" id="ARBA00022475"/>
    </source>
</evidence>
<feature type="transmembrane region" description="Helical" evidence="7">
    <location>
        <begin position="206"/>
        <end position="230"/>
    </location>
</feature>
<evidence type="ECO:0000256" key="2">
    <source>
        <dbReference type="ARBA" id="ARBA00022448"/>
    </source>
</evidence>
<dbReference type="PROSITE" id="PS50928">
    <property type="entry name" value="ABC_TM1"/>
    <property type="match status" value="1"/>
</dbReference>
<dbReference type="AlphaFoldDB" id="A0A7L7KQ86"/>
<keyword evidence="5 7" id="KW-1133">Transmembrane helix</keyword>
<dbReference type="InterPro" id="IPR035906">
    <property type="entry name" value="MetI-like_sf"/>
</dbReference>
<keyword evidence="4 7" id="KW-0812">Transmembrane</keyword>
<gene>
    <name evidence="9" type="ORF">G4Z02_01295</name>
</gene>
<proteinExistence type="inferred from homology"/>
<evidence type="ECO:0000256" key="5">
    <source>
        <dbReference type="ARBA" id="ARBA00022989"/>
    </source>
</evidence>
<dbReference type="RefSeq" id="WP_258878045.1">
    <property type="nucleotide sequence ID" value="NZ_CP048914.1"/>
</dbReference>
<comment type="subcellular location">
    <subcellularLocation>
        <location evidence="1 7">Cell membrane</location>
        <topology evidence="1 7">Multi-pass membrane protein</topology>
    </subcellularLocation>
</comment>
<sequence>MSLQGTQINPKRFHRSQLKFYLILIPIAAVMMLPILYIFSQALKPLDELMLFPPRFLVQKPTLRNLEMLVRTATETGIPLTVYLFNSVVVASVAITLNLTMTMLAGYALSKKHFKGRDTIFKINQAALMFVPIAVAIPTFLVIVNANILDTYIAHILPLLAMPVGVFLIKQFIDQLPNEIIEAARIDGATDLHIIRKIVVPLTKPALATVAILTFQATWSNLITSQFYINTDVKKTFAFYMSTLTSTVEFSVAGQGLAAAAGLIMFIPNLVIFIVMQSNVMDTMSHSGVK</sequence>
<dbReference type="PANTHER" id="PTHR43744:SF1">
    <property type="entry name" value="BINDING-PROTEIN-DEPENDENT TRANSPORT SYSTEMS INNER MEMBRANE COMPONENT"/>
    <property type="match status" value="1"/>
</dbReference>
<evidence type="ECO:0000256" key="6">
    <source>
        <dbReference type="ARBA" id="ARBA00023136"/>
    </source>
</evidence>
<feature type="transmembrane region" description="Helical" evidence="7">
    <location>
        <begin position="20"/>
        <end position="40"/>
    </location>
</feature>
<feature type="domain" description="ABC transmembrane type-1" evidence="8">
    <location>
        <begin position="84"/>
        <end position="276"/>
    </location>
</feature>
<evidence type="ECO:0000256" key="7">
    <source>
        <dbReference type="RuleBase" id="RU363032"/>
    </source>
</evidence>
<name>A0A7L7KQ86_9MOLU</name>
<evidence type="ECO:0000256" key="4">
    <source>
        <dbReference type="ARBA" id="ARBA00022692"/>
    </source>
</evidence>
<keyword evidence="3" id="KW-1003">Cell membrane</keyword>